<dbReference type="PROSITE" id="PS50234">
    <property type="entry name" value="VWFA"/>
    <property type="match status" value="1"/>
</dbReference>
<organism evidence="3 5">
    <name type="scientific">Francisella adeliensis</name>
    <dbReference type="NCBI Taxonomy" id="2007306"/>
    <lineage>
        <taxon>Bacteria</taxon>
        <taxon>Pseudomonadati</taxon>
        <taxon>Pseudomonadota</taxon>
        <taxon>Gammaproteobacteria</taxon>
        <taxon>Thiotrichales</taxon>
        <taxon>Francisellaceae</taxon>
        <taxon>Francisella</taxon>
    </lineage>
</organism>
<dbReference type="SUPFAM" id="SSF53300">
    <property type="entry name" value="vWA-like"/>
    <property type="match status" value="1"/>
</dbReference>
<evidence type="ECO:0000259" key="2">
    <source>
        <dbReference type="PROSITE" id="PS50234"/>
    </source>
</evidence>
<evidence type="ECO:0000313" key="4">
    <source>
        <dbReference type="EMBL" id="QIW12728.1"/>
    </source>
</evidence>
<name>A0A2Z4Y097_9GAMM</name>
<dbReference type="SMART" id="SM00327">
    <property type="entry name" value="VWA"/>
    <property type="match status" value="1"/>
</dbReference>
<dbReference type="InterPro" id="IPR050768">
    <property type="entry name" value="UPF0353/GerABKA_families"/>
</dbReference>
<evidence type="ECO:0000313" key="6">
    <source>
        <dbReference type="Proteomes" id="UP000681131"/>
    </source>
</evidence>
<feature type="transmembrane region" description="Helical" evidence="1">
    <location>
        <begin position="60"/>
        <end position="81"/>
    </location>
</feature>
<dbReference type="InterPro" id="IPR002035">
    <property type="entry name" value="VWF_A"/>
</dbReference>
<dbReference type="Proteomes" id="UP000681131">
    <property type="component" value="Chromosome"/>
</dbReference>
<keyword evidence="6" id="KW-1185">Reference proteome</keyword>
<keyword evidence="1" id="KW-0812">Transmembrane</keyword>
<accession>A0A2Z4Y097</accession>
<gene>
    <name evidence="3" type="ORF">CDH04_08770</name>
    <name evidence="4" type="ORF">FZC43_08775</name>
</gene>
<protein>
    <submittedName>
        <fullName evidence="4">VWA domain-containing protein</fullName>
    </submittedName>
</protein>
<sequence length="335" mass="36850">MVDTLHFIRPWWFLALLPSVVIVYLLVRYSSKSNNWSKYCDPHLLEHIIIGKSSKGKKPLLPIFFLIIWSLSVVALAGPSWKYQDIPIYQKNISRVIALDVSQSMDTTDVSPSRLGLAKYKILDMLKRITEGQVGMIVFSSEPFVVSPLTSDSKTIANLVKVLSTSIVPVKGHDMAKALSKSSELLTQGGAGEGQVVLITDSTPTGKAIEQATKLAQKGITVDVYAIGTPKGGIAKDKDGDYIKDSSGKIQYFGVNLQGLRKLAKAGDGKLITLTANNNDVKALIQDIQNDVKTKESKQSSANTFWQDEGVYFIWALGLLSVLVFRRGFLEKICR</sequence>
<dbReference type="AlphaFoldDB" id="A0A2Z4Y097"/>
<keyword evidence="1" id="KW-0472">Membrane</keyword>
<reference evidence="3 5" key="1">
    <citation type="submission" date="2017-06" db="EMBL/GenBank/DDBJ databases">
        <title>Complete genome of Francisella adeliensis.</title>
        <authorList>
            <person name="Vallesi A."/>
            <person name="Sjodin A."/>
        </authorList>
    </citation>
    <scope>NUCLEOTIDE SEQUENCE [LARGE SCALE GENOMIC DNA]</scope>
    <source>
        <strain evidence="3 5">FDC440</strain>
    </source>
</reference>
<dbReference type="Gene3D" id="3.40.50.410">
    <property type="entry name" value="von Willebrand factor, type A domain"/>
    <property type="match status" value="1"/>
</dbReference>
<dbReference type="InterPro" id="IPR036465">
    <property type="entry name" value="vWFA_dom_sf"/>
</dbReference>
<evidence type="ECO:0000313" key="5">
    <source>
        <dbReference type="Proteomes" id="UP000251120"/>
    </source>
</evidence>
<evidence type="ECO:0000313" key="3">
    <source>
        <dbReference type="EMBL" id="AXA34480.1"/>
    </source>
</evidence>
<feature type="transmembrane region" description="Helical" evidence="1">
    <location>
        <begin position="12"/>
        <end position="29"/>
    </location>
</feature>
<dbReference type="PANTHER" id="PTHR22550:SF14">
    <property type="entry name" value="VWFA DOMAIN-CONTAINING PROTEIN"/>
    <property type="match status" value="1"/>
</dbReference>
<feature type="transmembrane region" description="Helical" evidence="1">
    <location>
        <begin position="310"/>
        <end position="329"/>
    </location>
</feature>
<dbReference type="Proteomes" id="UP000251120">
    <property type="component" value="Chromosome"/>
</dbReference>
<keyword evidence="1" id="KW-1133">Transmembrane helix</keyword>
<dbReference type="OrthoDB" id="9807628at2"/>
<dbReference type="EMBL" id="CP043424">
    <property type="protein sequence ID" value="QIW12728.1"/>
    <property type="molecule type" value="Genomic_DNA"/>
</dbReference>
<dbReference type="Pfam" id="PF13519">
    <property type="entry name" value="VWA_2"/>
    <property type="match status" value="1"/>
</dbReference>
<feature type="domain" description="VWFA" evidence="2">
    <location>
        <begin position="94"/>
        <end position="292"/>
    </location>
</feature>
<dbReference type="KEGG" id="fad:CDH04_08770"/>
<dbReference type="PANTHER" id="PTHR22550">
    <property type="entry name" value="SPORE GERMINATION PROTEIN"/>
    <property type="match status" value="1"/>
</dbReference>
<dbReference type="EMBL" id="CP021781">
    <property type="protein sequence ID" value="AXA34480.1"/>
    <property type="molecule type" value="Genomic_DNA"/>
</dbReference>
<reference evidence="4 6" key="2">
    <citation type="submission" date="2019-08" db="EMBL/GenBank/DDBJ databases">
        <title>Complete genome sequences of Francisella adeliensis (FSC1325 and FSC1326).</title>
        <authorList>
            <person name="Ohrman C."/>
            <person name="Uneklint I."/>
            <person name="Vallesi A."/>
            <person name="Karlsson L."/>
            <person name="Sjodin A."/>
        </authorList>
    </citation>
    <scope>NUCLEOTIDE SEQUENCE [LARGE SCALE GENOMIC DNA]</scope>
    <source>
        <strain evidence="4 6">FSC1325</strain>
    </source>
</reference>
<evidence type="ECO:0000256" key="1">
    <source>
        <dbReference type="SAM" id="Phobius"/>
    </source>
</evidence>
<dbReference type="RefSeq" id="WP_112870657.1">
    <property type="nucleotide sequence ID" value="NZ_CP021781.1"/>
</dbReference>
<proteinExistence type="predicted"/>